<dbReference type="OrthoDB" id="532484at2759"/>
<evidence type="ECO:0000313" key="2">
    <source>
        <dbReference type="EMBL" id="GMH67782.1"/>
    </source>
</evidence>
<organism evidence="2 3">
    <name type="scientific">Triparma laevis f. longispina</name>
    <dbReference type="NCBI Taxonomy" id="1714387"/>
    <lineage>
        <taxon>Eukaryota</taxon>
        <taxon>Sar</taxon>
        <taxon>Stramenopiles</taxon>
        <taxon>Ochrophyta</taxon>
        <taxon>Bolidophyceae</taxon>
        <taxon>Parmales</taxon>
        <taxon>Triparmaceae</taxon>
        <taxon>Triparma</taxon>
    </lineage>
</organism>
<accession>A0A9W7A8P4</accession>
<evidence type="ECO:0000313" key="3">
    <source>
        <dbReference type="Proteomes" id="UP001165122"/>
    </source>
</evidence>
<dbReference type="PANTHER" id="PTHR28617:SF1">
    <property type="entry name" value="CILIA- AND FLAGELLA-ASSOCIATED PROTEIN 77"/>
    <property type="match status" value="1"/>
</dbReference>
<proteinExistence type="predicted"/>
<dbReference type="Pfam" id="PF14825">
    <property type="entry name" value="CFAP77"/>
    <property type="match status" value="1"/>
</dbReference>
<feature type="compositionally biased region" description="Polar residues" evidence="1">
    <location>
        <begin position="36"/>
        <end position="58"/>
    </location>
</feature>
<dbReference type="EMBL" id="BRXW01000580">
    <property type="protein sequence ID" value="GMH67782.1"/>
    <property type="molecule type" value="Genomic_DNA"/>
</dbReference>
<gene>
    <name evidence="2" type="ORF">TrLO_g14702</name>
</gene>
<reference evidence="3" key="1">
    <citation type="journal article" date="2023" name="Commun. Biol.">
        <title>Genome analysis of Parmales, the sister group of diatoms, reveals the evolutionary specialization of diatoms from phago-mixotrophs to photoautotrophs.</title>
        <authorList>
            <person name="Ban H."/>
            <person name="Sato S."/>
            <person name="Yoshikawa S."/>
            <person name="Yamada K."/>
            <person name="Nakamura Y."/>
            <person name="Ichinomiya M."/>
            <person name="Sato N."/>
            <person name="Blanc-Mathieu R."/>
            <person name="Endo H."/>
            <person name="Kuwata A."/>
            <person name="Ogata H."/>
        </authorList>
    </citation>
    <scope>NUCLEOTIDE SEQUENCE [LARGE SCALE GENOMIC DNA]</scope>
    <source>
        <strain evidence="3">NIES 3700</strain>
    </source>
</reference>
<dbReference type="Proteomes" id="UP001165122">
    <property type="component" value="Unassembled WGS sequence"/>
</dbReference>
<dbReference type="InterPro" id="IPR029147">
    <property type="entry name" value="CFAP77"/>
</dbReference>
<protein>
    <submittedName>
        <fullName evidence="2">Uncharacterized protein</fullName>
    </submittedName>
</protein>
<feature type="region of interest" description="Disordered" evidence="1">
    <location>
        <begin position="27"/>
        <end position="60"/>
    </location>
</feature>
<keyword evidence="3" id="KW-1185">Reference proteome</keyword>
<sequence length="186" mass="20208">MVKPVVGQCRATTYNIPAQDFTYGVKSDKSGESAGQVVSSWNVSKQSKAQTTMQSFPATNREALSKGLLTAKEQRVYAKENPVMKAKPTGSSSPKKKPFFGKQGQTYGISSEKNPTGMMNLVMSAPDDGPERDYPVYSQATKGKLPLPRPTKSSKLAAMAVMPKEEKGGEFKMKKFMNVKAKVVMG</sequence>
<dbReference type="AlphaFoldDB" id="A0A9W7A8P4"/>
<evidence type="ECO:0000256" key="1">
    <source>
        <dbReference type="SAM" id="MobiDB-lite"/>
    </source>
</evidence>
<name>A0A9W7A8P4_9STRA</name>
<dbReference type="PANTHER" id="PTHR28617">
    <property type="entry name" value="CILIA- AND FLAGELLA-ASSOCIATED PROTEIN 77"/>
    <property type="match status" value="1"/>
</dbReference>
<feature type="region of interest" description="Disordered" evidence="1">
    <location>
        <begin position="79"/>
        <end position="153"/>
    </location>
</feature>
<comment type="caution">
    <text evidence="2">The sequence shown here is derived from an EMBL/GenBank/DDBJ whole genome shotgun (WGS) entry which is preliminary data.</text>
</comment>